<keyword evidence="4 5" id="KW-0472">Membrane</keyword>
<feature type="transmembrane region" description="Helical" evidence="5">
    <location>
        <begin position="328"/>
        <end position="353"/>
    </location>
</feature>
<proteinExistence type="predicted"/>
<comment type="subcellular location">
    <subcellularLocation>
        <location evidence="1">Membrane</location>
        <topology evidence="1">Multi-pass membrane protein</topology>
    </subcellularLocation>
</comment>
<evidence type="ECO:0000313" key="8">
    <source>
        <dbReference type="Proteomes" id="UP001379235"/>
    </source>
</evidence>
<keyword evidence="3 5" id="KW-1133">Transmembrane helix</keyword>
<sequence>MRWRQILVIAICVVLNGLDGFDVLSISFASPGIAKDWGIERGALGIVLSAELMGMAVGSFFLGNVADKIGRRPTAIGCLFVMALGMFGAAHVTSIQELSLLRLITGLGIGGMLACTNAMVAEFANNRWRAAAIGIMAAGYPMGAIAGGAFASSLLVDGTWRDVFTFGGYISAAMLPVLYFLVPETVGHIVQRNPDNALARVNRSLTAIGHAPVAALPADSGQERPRIALSRLMQPDLRSRTLLLLLAYFFHVMTFYYILKWIPKIVVDMGYAPSAAGGVLVWANVGGLIGSLLLSLLTLRFGLRYLMIGTLLMSTVMVVLFGRGQADLQGLAIAAAAAGFFTNAGMAGFYPLMAATFPTEARAGGTGFVIGLGRGGAVLGPVAAGFLFQFGAGLQGVSIAMGLGSLLGALAIIALHRVKSHA</sequence>
<evidence type="ECO:0000256" key="3">
    <source>
        <dbReference type="ARBA" id="ARBA00022989"/>
    </source>
</evidence>
<keyword evidence="2 5" id="KW-0812">Transmembrane</keyword>
<feature type="transmembrane region" description="Helical" evidence="5">
    <location>
        <begin position="241"/>
        <end position="259"/>
    </location>
</feature>
<feature type="transmembrane region" description="Helical" evidence="5">
    <location>
        <begin position="163"/>
        <end position="182"/>
    </location>
</feature>
<dbReference type="InterPro" id="IPR020846">
    <property type="entry name" value="MFS_dom"/>
</dbReference>
<dbReference type="InterPro" id="IPR005829">
    <property type="entry name" value="Sugar_transporter_CS"/>
</dbReference>
<dbReference type="Pfam" id="PF07690">
    <property type="entry name" value="MFS_1"/>
    <property type="match status" value="1"/>
</dbReference>
<feature type="domain" description="Major facilitator superfamily (MFS) profile" evidence="6">
    <location>
        <begin position="5"/>
        <end position="420"/>
    </location>
</feature>
<feature type="transmembrane region" description="Helical" evidence="5">
    <location>
        <begin position="365"/>
        <end position="388"/>
    </location>
</feature>
<feature type="transmembrane region" description="Helical" evidence="5">
    <location>
        <begin position="279"/>
        <end position="298"/>
    </location>
</feature>
<dbReference type="SUPFAM" id="SSF103473">
    <property type="entry name" value="MFS general substrate transporter"/>
    <property type="match status" value="1"/>
</dbReference>
<dbReference type="Proteomes" id="UP001379235">
    <property type="component" value="Unassembled WGS sequence"/>
</dbReference>
<dbReference type="PANTHER" id="PTHR23508">
    <property type="entry name" value="CARBOXYLIC ACID TRANSPORTER PROTEIN HOMOLOG"/>
    <property type="match status" value="1"/>
</dbReference>
<dbReference type="Gene3D" id="1.20.1250.20">
    <property type="entry name" value="MFS general substrate transporter like domains"/>
    <property type="match status" value="1"/>
</dbReference>
<evidence type="ECO:0000256" key="1">
    <source>
        <dbReference type="ARBA" id="ARBA00004141"/>
    </source>
</evidence>
<dbReference type="PROSITE" id="PS50850">
    <property type="entry name" value="MFS"/>
    <property type="match status" value="1"/>
</dbReference>
<feature type="transmembrane region" description="Helical" evidence="5">
    <location>
        <begin position="44"/>
        <end position="63"/>
    </location>
</feature>
<feature type="transmembrane region" description="Helical" evidence="5">
    <location>
        <begin position="100"/>
        <end position="120"/>
    </location>
</feature>
<reference evidence="7 8" key="1">
    <citation type="submission" date="2024-03" db="EMBL/GenBank/DDBJ databases">
        <authorList>
            <person name="Jo J.-H."/>
        </authorList>
    </citation>
    <scope>NUCLEOTIDE SEQUENCE [LARGE SCALE GENOMIC DNA]</scope>
    <source>
        <strain evidence="7 8">AS3R-12</strain>
    </source>
</reference>
<dbReference type="EMBL" id="JBBHJY010000001">
    <property type="protein sequence ID" value="MEJ6008871.1"/>
    <property type="molecule type" value="Genomic_DNA"/>
</dbReference>
<name>A0ABU8S5K8_9SPHN</name>
<evidence type="ECO:0000256" key="4">
    <source>
        <dbReference type="ARBA" id="ARBA00023136"/>
    </source>
</evidence>
<feature type="transmembrane region" description="Helical" evidence="5">
    <location>
        <begin position="132"/>
        <end position="151"/>
    </location>
</feature>
<dbReference type="PROSITE" id="PS00216">
    <property type="entry name" value="SUGAR_TRANSPORT_1"/>
    <property type="match status" value="1"/>
</dbReference>
<keyword evidence="8" id="KW-1185">Reference proteome</keyword>
<organism evidence="7 8">
    <name type="scientific">Novosphingobium aquae</name>
    <dbReference type="NCBI Taxonomy" id="3133435"/>
    <lineage>
        <taxon>Bacteria</taxon>
        <taxon>Pseudomonadati</taxon>
        <taxon>Pseudomonadota</taxon>
        <taxon>Alphaproteobacteria</taxon>
        <taxon>Sphingomonadales</taxon>
        <taxon>Sphingomonadaceae</taxon>
        <taxon>Novosphingobium</taxon>
    </lineage>
</organism>
<evidence type="ECO:0000256" key="5">
    <source>
        <dbReference type="SAM" id="Phobius"/>
    </source>
</evidence>
<feature type="transmembrane region" description="Helical" evidence="5">
    <location>
        <begin position="75"/>
        <end position="94"/>
    </location>
</feature>
<gene>
    <name evidence="7" type="ORF">WG900_02945</name>
</gene>
<evidence type="ECO:0000256" key="2">
    <source>
        <dbReference type="ARBA" id="ARBA00022692"/>
    </source>
</evidence>
<feature type="transmembrane region" description="Helical" evidence="5">
    <location>
        <begin position="394"/>
        <end position="415"/>
    </location>
</feature>
<comment type="caution">
    <text evidence="7">The sequence shown here is derived from an EMBL/GenBank/DDBJ whole genome shotgun (WGS) entry which is preliminary data.</text>
</comment>
<protein>
    <submittedName>
        <fullName evidence="7">MFS transporter</fullName>
    </submittedName>
</protein>
<accession>A0ABU8S5K8</accession>
<dbReference type="InterPro" id="IPR036259">
    <property type="entry name" value="MFS_trans_sf"/>
</dbReference>
<dbReference type="InterPro" id="IPR011701">
    <property type="entry name" value="MFS"/>
</dbReference>
<evidence type="ECO:0000259" key="6">
    <source>
        <dbReference type="PROSITE" id="PS50850"/>
    </source>
</evidence>
<feature type="transmembrane region" description="Helical" evidence="5">
    <location>
        <begin position="305"/>
        <end position="322"/>
    </location>
</feature>
<evidence type="ECO:0000313" key="7">
    <source>
        <dbReference type="EMBL" id="MEJ6008871.1"/>
    </source>
</evidence>
<dbReference type="PANTHER" id="PTHR23508:SF10">
    <property type="entry name" value="CARBOXYLIC ACID TRANSPORTER PROTEIN HOMOLOG"/>
    <property type="match status" value="1"/>
</dbReference>